<dbReference type="EMBL" id="JACHFE010000001">
    <property type="protein sequence ID" value="MBB5319886.1"/>
    <property type="molecule type" value="Genomic_DNA"/>
</dbReference>
<evidence type="ECO:0000313" key="1">
    <source>
        <dbReference type="EMBL" id="MBB5319886.1"/>
    </source>
</evidence>
<proteinExistence type="predicted"/>
<dbReference type="AlphaFoldDB" id="A0A840UFE8"/>
<organism evidence="1 2">
    <name type="scientific">Marinobacter oulmenensis</name>
    <dbReference type="NCBI Taxonomy" id="643747"/>
    <lineage>
        <taxon>Bacteria</taxon>
        <taxon>Pseudomonadati</taxon>
        <taxon>Pseudomonadota</taxon>
        <taxon>Gammaproteobacteria</taxon>
        <taxon>Pseudomonadales</taxon>
        <taxon>Marinobacteraceae</taxon>
        <taxon>Marinobacter</taxon>
    </lineage>
</organism>
<accession>A0A840UFE8</accession>
<comment type="caution">
    <text evidence="1">The sequence shown here is derived from an EMBL/GenBank/DDBJ whole genome shotgun (WGS) entry which is preliminary data.</text>
</comment>
<sequence>MRAIFTLLALYRNHYKCPGHWARLDRLPPIRIEIEVVNQHSIQSSLIHRYTFPDNLYQPSHVLESQLVPLVPQPIRPELRFPEFWSGLWNRRQPTSRMTVPETAMDKDDESVPWQDNIRFARKIPSMDPELHAHGMERFPDPDLRPCICGKISPHYAFPCLRNHGFPENDTSVYFVDRNDHRRVIMSSPDMGHSTTTCTTDTRSLRLAPDTDLGRHLSKE</sequence>
<protein>
    <submittedName>
        <fullName evidence="1">Uncharacterized protein</fullName>
    </submittedName>
</protein>
<gene>
    <name evidence="1" type="ORF">HNR38_000354</name>
</gene>
<name>A0A840UFE8_9GAMM</name>
<evidence type="ECO:0000313" key="2">
    <source>
        <dbReference type="Proteomes" id="UP000591735"/>
    </source>
</evidence>
<dbReference type="Proteomes" id="UP000591735">
    <property type="component" value="Unassembled WGS sequence"/>
</dbReference>
<reference evidence="1 2" key="1">
    <citation type="submission" date="2020-08" db="EMBL/GenBank/DDBJ databases">
        <title>Genomic Encyclopedia of Type Strains, Phase IV (KMG-IV): sequencing the most valuable type-strain genomes for metagenomic binning, comparative biology and taxonomic classification.</title>
        <authorList>
            <person name="Goeker M."/>
        </authorList>
    </citation>
    <scope>NUCLEOTIDE SEQUENCE [LARGE SCALE GENOMIC DNA]</scope>
    <source>
        <strain evidence="1 2">DSM 22359</strain>
    </source>
</reference>
<keyword evidence="2" id="KW-1185">Reference proteome</keyword>